<proteinExistence type="predicted"/>
<organism evidence="1 2">
    <name type="scientific">Caerostris darwini</name>
    <dbReference type="NCBI Taxonomy" id="1538125"/>
    <lineage>
        <taxon>Eukaryota</taxon>
        <taxon>Metazoa</taxon>
        <taxon>Ecdysozoa</taxon>
        <taxon>Arthropoda</taxon>
        <taxon>Chelicerata</taxon>
        <taxon>Arachnida</taxon>
        <taxon>Araneae</taxon>
        <taxon>Araneomorphae</taxon>
        <taxon>Entelegynae</taxon>
        <taxon>Araneoidea</taxon>
        <taxon>Araneidae</taxon>
        <taxon>Caerostris</taxon>
    </lineage>
</organism>
<comment type="caution">
    <text evidence="1">The sequence shown here is derived from an EMBL/GenBank/DDBJ whole genome shotgun (WGS) entry which is preliminary data.</text>
</comment>
<keyword evidence="2" id="KW-1185">Reference proteome</keyword>
<gene>
    <name evidence="1" type="ORF">CDAR_182841</name>
</gene>
<evidence type="ECO:0000313" key="1">
    <source>
        <dbReference type="EMBL" id="GIY35264.1"/>
    </source>
</evidence>
<dbReference type="AlphaFoldDB" id="A0AAV4SPN2"/>
<accession>A0AAV4SPN2</accession>
<protein>
    <submittedName>
        <fullName evidence="1">Uncharacterized protein</fullName>
    </submittedName>
</protein>
<evidence type="ECO:0000313" key="2">
    <source>
        <dbReference type="Proteomes" id="UP001054837"/>
    </source>
</evidence>
<dbReference type="Proteomes" id="UP001054837">
    <property type="component" value="Unassembled WGS sequence"/>
</dbReference>
<dbReference type="EMBL" id="BPLQ01008153">
    <property type="protein sequence ID" value="GIY35264.1"/>
    <property type="molecule type" value="Genomic_DNA"/>
</dbReference>
<sequence>MSFLYQNSDGTSGGLLSCQGIFQPQSLSDEYRIFELDIGLGGKLETLSNWKERLDVMFAFPWRIFETTSKMFGQSVDIFFSISVMCS</sequence>
<name>A0AAV4SPN2_9ARAC</name>
<reference evidence="1 2" key="1">
    <citation type="submission" date="2021-06" db="EMBL/GenBank/DDBJ databases">
        <title>Caerostris darwini draft genome.</title>
        <authorList>
            <person name="Kono N."/>
            <person name="Arakawa K."/>
        </authorList>
    </citation>
    <scope>NUCLEOTIDE SEQUENCE [LARGE SCALE GENOMIC DNA]</scope>
</reference>